<evidence type="ECO:0000313" key="2">
    <source>
        <dbReference type="Proteomes" id="UP001204833"/>
    </source>
</evidence>
<reference evidence="1 2" key="1">
    <citation type="journal article" date="2022" name="DNA Res.">
        <title>Genome analysis of five recently described species of the CUG-Ser clade uncovers Candida theae as a new hybrid lineage with pathogenic potential in the Candida parapsilosis species complex.</title>
        <authorList>
            <person name="Mixao V."/>
            <person name="Del Olmo V."/>
            <person name="Hegedusova E."/>
            <person name="Saus E."/>
            <person name="Pryszcz L."/>
            <person name="Cillingova A."/>
            <person name="Nosek J."/>
            <person name="Gabaldon T."/>
        </authorList>
    </citation>
    <scope>NUCLEOTIDE SEQUENCE [LARGE SCALE GENOMIC DNA]</scope>
    <source>
        <strain evidence="1 2">CBS 12239</strain>
    </source>
</reference>
<protein>
    <submittedName>
        <fullName evidence="1">Uncharacterized protein</fullName>
    </submittedName>
</protein>
<dbReference type="GeneID" id="76153319"/>
<name>A0AAD5BAD8_9ASCO</name>
<dbReference type="RefSeq" id="XP_051606174.1">
    <property type="nucleotide sequence ID" value="XM_051754874.1"/>
</dbReference>
<comment type="caution">
    <text evidence="1">The sequence shown here is derived from an EMBL/GenBank/DDBJ whole genome shotgun (WGS) entry which is preliminary data.</text>
</comment>
<accession>A0AAD5BAD8</accession>
<dbReference type="Proteomes" id="UP001204833">
    <property type="component" value="Unassembled WGS sequence"/>
</dbReference>
<gene>
    <name evidence="1" type="ORF">KGF57_005275</name>
</gene>
<keyword evidence="2" id="KW-1185">Reference proteome</keyword>
<sequence>MKLGRILFHSLSLVRENQIDSFLSTPKSRQLFSDKKTYHREFVKELIGGNIENCSKSELARSSFRNHIIGDPGFKCYYEVKLCMCNFVTYLECDNGVLNNGELSMFPNLTELRVLEECGANSTASQTEIGLPKLKFLAVHVQTLQTSKMLLNSLQNLRRLDLFLVFSDITSTEGARQLISQLQQSNLSLAEVSLFLEQPYNLRYSDTIQLLKIFASCPCLSKLTIRVTRRKCLMRSEHREHSLYREHINEELLTVFQSVEQLIIDISLLDEIKLVPALELWGQNTPGRSNRIIIVDRAVSRPKMTMHQKEVLGTIIRVCGFADLSLYYGESLEESHLLVLNIVTDFVRWIVDPISTNSQAYCGLSVVSIEKCWSITDESIMREVLENCIIEGKTKADVNHFKIWSRSVLNSPRYRRREMLDLHYHRQSQYNVTTEGGYYVGTSNTPTDSVTILTSQSTGSDGEENYFWSTETSLCDFEQYCIRQRRSLLF</sequence>
<dbReference type="AlphaFoldDB" id="A0AAD5BAD8"/>
<evidence type="ECO:0000313" key="1">
    <source>
        <dbReference type="EMBL" id="KAI5948664.1"/>
    </source>
</evidence>
<dbReference type="EMBL" id="JAIHNG010000178">
    <property type="protein sequence ID" value="KAI5948664.1"/>
    <property type="molecule type" value="Genomic_DNA"/>
</dbReference>
<organism evidence="1 2">
    <name type="scientific">Candida theae</name>
    <dbReference type="NCBI Taxonomy" id="1198502"/>
    <lineage>
        <taxon>Eukaryota</taxon>
        <taxon>Fungi</taxon>
        <taxon>Dikarya</taxon>
        <taxon>Ascomycota</taxon>
        <taxon>Saccharomycotina</taxon>
        <taxon>Pichiomycetes</taxon>
        <taxon>Debaryomycetaceae</taxon>
        <taxon>Candida/Lodderomyces clade</taxon>
        <taxon>Candida</taxon>
    </lineage>
</organism>
<proteinExistence type="predicted"/>